<name>L7L7J7_9ACTN</name>
<organism evidence="2 3">
    <name type="scientific">Gordonia hirsuta DSM 44140 = NBRC 16056</name>
    <dbReference type="NCBI Taxonomy" id="1121927"/>
    <lineage>
        <taxon>Bacteria</taxon>
        <taxon>Bacillati</taxon>
        <taxon>Actinomycetota</taxon>
        <taxon>Actinomycetes</taxon>
        <taxon>Mycobacteriales</taxon>
        <taxon>Gordoniaceae</taxon>
        <taxon>Gordonia</taxon>
    </lineage>
</organism>
<dbReference type="GO" id="GO:0003989">
    <property type="term" value="F:acetyl-CoA carboxylase activity"/>
    <property type="evidence" value="ECO:0007669"/>
    <property type="project" value="InterPro"/>
</dbReference>
<comment type="caution">
    <text evidence="2">The sequence shown here is derived from an EMBL/GenBank/DDBJ whole genome shotgun (WGS) entry which is preliminary data.</text>
</comment>
<keyword evidence="3" id="KW-1185">Reference proteome</keyword>
<dbReference type="AlphaFoldDB" id="L7L7J7"/>
<dbReference type="OrthoDB" id="4377572at2"/>
<reference evidence="2 3" key="1">
    <citation type="submission" date="2012-12" db="EMBL/GenBank/DDBJ databases">
        <title>Whole genome shotgun sequence of Gordonia hirsuta NBRC 16056.</title>
        <authorList>
            <person name="Isaki-Nakamura S."/>
            <person name="Hosoyama A."/>
            <person name="Tsuchikane K."/>
            <person name="Katsumata H."/>
            <person name="Baba S."/>
            <person name="Yamazaki S."/>
            <person name="Fujita N."/>
        </authorList>
    </citation>
    <scope>NUCLEOTIDE SEQUENCE [LARGE SCALE GENOMIC DNA]</scope>
    <source>
        <strain evidence="2 3">NBRC 16056</strain>
    </source>
</reference>
<proteinExistence type="predicted"/>
<dbReference type="EMBL" id="BANT01000012">
    <property type="protein sequence ID" value="GAC56736.1"/>
    <property type="molecule type" value="Genomic_DNA"/>
</dbReference>
<dbReference type="InterPro" id="IPR032716">
    <property type="entry name" value="ACC_epsilon"/>
</dbReference>
<dbReference type="GO" id="GO:0004658">
    <property type="term" value="F:propionyl-CoA carboxylase activity"/>
    <property type="evidence" value="ECO:0007669"/>
    <property type="project" value="InterPro"/>
</dbReference>
<dbReference type="STRING" id="1121927.GOHSU_12_01260"/>
<evidence type="ECO:0008006" key="4">
    <source>
        <dbReference type="Google" id="ProtNLM"/>
    </source>
</evidence>
<dbReference type="Proteomes" id="UP000053405">
    <property type="component" value="Unassembled WGS sequence"/>
</dbReference>
<evidence type="ECO:0000256" key="1">
    <source>
        <dbReference type="SAM" id="MobiDB-lite"/>
    </source>
</evidence>
<evidence type="ECO:0000313" key="3">
    <source>
        <dbReference type="Proteomes" id="UP000053405"/>
    </source>
</evidence>
<accession>L7L7J7</accession>
<protein>
    <recommendedName>
        <fullName evidence="4">Acyl-CoA carboxylase epsilon subunit</fullName>
    </recommendedName>
</protein>
<dbReference type="RefSeq" id="WP_005937514.1">
    <property type="nucleotide sequence ID" value="NZ_ATVK01000045.1"/>
</dbReference>
<dbReference type="eggNOG" id="ENOG5033HAR">
    <property type="taxonomic scope" value="Bacteria"/>
</dbReference>
<feature type="region of interest" description="Disordered" evidence="1">
    <location>
        <begin position="37"/>
        <end position="72"/>
    </location>
</feature>
<dbReference type="Pfam" id="PF13822">
    <property type="entry name" value="ACC_epsilon"/>
    <property type="match status" value="1"/>
</dbReference>
<sequence>MSTADAQQPAEPFVTVVKGAPTDQELAALVVVLQAARGGGGPAVSKPADRWGAPQDRLRSDWGMPTSYPHRH</sequence>
<gene>
    <name evidence="2" type="ORF">GOHSU_12_01260</name>
</gene>
<evidence type="ECO:0000313" key="2">
    <source>
        <dbReference type="EMBL" id="GAC56736.1"/>
    </source>
</evidence>